<reference evidence="2 3" key="1">
    <citation type="submission" date="2023-01" db="EMBL/GenBank/DDBJ databases">
        <authorList>
            <person name="Kreplak J."/>
        </authorList>
    </citation>
    <scope>NUCLEOTIDE SEQUENCE [LARGE SCALE GENOMIC DNA]</scope>
</reference>
<keyword evidence="1" id="KW-0732">Signal</keyword>
<dbReference type="EMBL" id="OX451738">
    <property type="protein sequence ID" value="CAI8603923.1"/>
    <property type="molecule type" value="Genomic_DNA"/>
</dbReference>
<accession>A0AAV1A2M0</accession>
<evidence type="ECO:0000313" key="3">
    <source>
        <dbReference type="Proteomes" id="UP001157006"/>
    </source>
</evidence>
<sequence length="121" mass="13799">MTKLKVITRFLPCPLLLILVTSVSRALITSNMEDKAYWIGMFPKALRPIGKPMFDTQVCLTSRINLEHEARVYGISWLKPFETFKVGELSLRKDMLVESLDTIKYGWVDSMIVGTPSIFSN</sequence>
<name>A0AAV1A2M0_VICFA</name>
<dbReference type="Proteomes" id="UP001157006">
    <property type="component" value="Chromosome 3"/>
</dbReference>
<protein>
    <submittedName>
        <fullName evidence="2">Uncharacterized protein</fullName>
    </submittedName>
</protein>
<organism evidence="2 3">
    <name type="scientific">Vicia faba</name>
    <name type="common">Broad bean</name>
    <name type="synonym">Faba vulgaris</name>
    <dbReference type="NCBI Taxonomy" id="3906"/>
    <lineage>
        <taxon>Eukaryota</taxon>
        <taxon>Viridiplantae</taxon>
        <taxon>Streptophyta</taxon>
        <taxon>Embryophyta</taxon>
        <taxon>Tracheophyta</taxon>
        <taxon>Spermatophyta</taxon>
        <taxon>Magnoliopsida</taxon>
        <taxon>eudicotyledons</taxon>
        <taxon>Gunneridae</taxon>
        <taxon>Pentapetalae</taxon>
        <taxon>rosids</taxon>
        <taxon>fabids</taxon>
        <taxon>Fabales</taxon>
        <taxon>Fabaceae</taxon>
        <taxon>Papilionoideae</taxon>
        <taxon>50 kb inversion clade</taxon>
        <taxon>NPAAA clade</taxon>
        <taxon>Hologalegina</taxon>
        <taxon>IRL clade</taxon>
        <taxon>Fabeae</taxon>
        <taxon>Vicia</taxon>
    </lineage>
</organism>
<feature type="signal peptide" evidence="1">
    <location>
        <begin position="1"/>
        <end position="26"/>
    </location>
</feature>
<evidence type="ECO:0000256" key="1">
    <source>
        <dbReference type="SAM" id="SignalP"/>
    </source>
</evidence>
<proteinExistence type="predicted"/>
<keyword evidence="3" id="KW-1185">Reference proteome</keyword>
<feature type="chain" id="PRO_5043337060" evidence="1">
    <location>
        <begin position="27"/>
        <end position="121"/>
    </location>
</feature>
<evidence type="ECO:0000313" key="2">
    <source>
        <dbReference type="EMBL" id="CAI8603923.1"/>
    </source>
</evidence>
<gene>
    <name evidence="2" type="ORF">VFH_III108520</name>
</gene>
<dbReference type="AlphaFoldDB" id="A0AAV1A2M0"/>